<dbReference type="PANTHER" id="PTHR31517:SF17">
    <property type="entry name" value="PEROXIDASE 6"/>
    <property type="match status" value="1"/>
</dbReference>
<keyword evidence="12 22" id="KW-0560">Oxidoreductase</keyword>
<dbReference type="GO" id="GO:0005576">
    <property type="term" value="C:extracellular region"/>
    <property type="evidence" value="ECO:0007669"/>
    <property type="project" value="UniProtKB-SubCell"/>
</dbReference>
<evidence type="ECO:0000313" key="24">
    <source>
        <dbReference type="EMBL" id="KAJ4980462.1"/>
    </source>
</evidence>
<dbReference type="EC" id="1.11.1.7" evidence="5 22"/>
<keyword evidence="9 19" id="KW-0479">Metal-binding</keyword>
<evidence type="ECO:0000256" key="19">
    <source>
        <dbReference type="PIRSR" id="PIRSR600823-3"/>
    </source>
</evidence>
<gene>
    <name evidence="24" type="ORF">NE237_031299</name>
</gene>
<dbReference type="InterPro" id="IPR010255">
    <property type="entry name" value="Haem_peroxidase_sf"/>
</dbReference>
<dbReference type="PANTHER" id="PTHR31517">
    <property type="match status" value="1"/>
</dbReference>
<accession>A0A9Q0L170</accession>
<dbReference type="OrthoDB" id="2113341at2759"/>
<evidence type="ECO:0000256" key="11">
    <source>
        <dbReference type="ARBA" id="ARBA00022837"/>
    </source>
</evidence>
<comment type="caution">
    <text evidence="24">The sequence shown here is derived from an EMBL/GenBank/DDBJ whole genome shotgun (WGS) entry which is preliminary data.</text>
</comment>
<evidence type="ECO:0000256" key="13">
    <source>
        <dbReference type="ARBA" id="ARBA00023004"/>
    </source>
</evidence>
<keyword evidence="15" id="KW-0325">Glycoprotein</keyword>
<evidence type="ECO:0000256" key="16">
    <source>
        <dbReference type="ARBA" id="ARBA00023324"/>
    </source>
</evidence>
<dbReference type="Proteomes" id="UP001141806">
    <property type="component" value="Unassembled WGS sequence"/>
</dbReference>
<name>A0A9Q0L170_9MAGN</name>
<evidence type="ECO:0000256" key="22">
    <source>
        <dbReference type="RuleBase" id="RU362060"/>
    </source>
</evidence>
<evidence type="ECO:0000256" key="12">
    <source>
        <dbReference type="ARBA" id="ARBA00023002"/>
    </source>
</evidence>
<keyword evidence="6 22" id="KW-0964">Secreted</keyword>
<evidence type="ECO:0000256" key="8">
    <source>
        <dbReference type="ARBA" id="ARBA00022617"/>
    </source>
</evidence>
<dbReference type="SUPFAM" id="SSF48113">
    <property type="entry name" value="Heme-dependent peroxidases"/>
    <property type="match status" value="1"/>
</dbReference>
<dbReference type="FunFam" id="1.10.420.10:FF:000001">
    <property type="entry name" value="Peroxidase"/>
    <property type="match status" value="1"/>
</dbReference>
<keyword evidence="11 19" id="KW-0106">Calcium</keyword>
<dbReference type="InterPro" id="IPR019794">
    <property type="entry name" value="Peroxidases_AS"/>
</dbReference>
<dbReference type="GO" id="GO:0006979">
    <property type="term" value="P:response to oxidative stress"/>
    <property type="evidence" value="ECO:0007669"/>
    <property type="project" value="UniProtKB-UniRule"/>
</dbReference>
<comment type="catalytic activity">
    <reaction evidence="1 22">
        <text>2 a phenolic donor + H2O2 = 2 a phenolic radical donor + 2 H2O</text>
        <dbReference type="Rhea" id="RHEA:56136"/>
        <dbReference type="ChEBI" id="CHEBI:15377"/>
        <dbReference type="ChEBI" id="CHEBI:16240"/>
        <dbReference type="ChEBI" id="CHEBI:139520"/>
        <dbReference type="ChEBI" id="CHEBI:139521"/>
        <dbReference type="EC" id="1.11.1.7"/>
    </reaction>
</comment>
<keyword evidence="16 22" id="KW-0376">Hydrogen peroxide</keyword>
<evidence type="ECO:0000259" key="23">
    <source>
        <dbReference type="PROSITE" id="PS50873"/>
    </source>
</evidence>
<feature type="binding site" evidence="18">
    <location>
        <position position="165"/>
    </location>
    <ligand>
        <name>substrate</name>
    </ligand>
</feature>
<feature type="active site" description="Proton acceptor" evidence="17">
    <location>
        <position position="73"/>
    </location>
</feature>
<dbReference type="InterPro" id="IPR033905">
    <property type="entry name" value="Secretory_peroxidase"/>
</dbReference>
<evidence type="ECO:0000256" key="3">
    <source>
        <dbReference type="ARBA" id="ARBA00004613"/>
    </source>
</evidence>
<evidence type="ECO:0000256" key="7">
    <source>
        <dbReference type="ARBA" id="ARBA00022559"/>
    </source>
</evidence>
<dbReference type="FunFam" id="1.10.520.10:FF:000006">
    <property type="entry name" value="Peroxidase"/>
    <property type="match status" value="1"/>
</dbReference>
<evidence type="ECO:0000313" key="25">
    <source>
        <dbReference type="Proteomes" id="UP001141806"/>
    </source>
</evidence>
<feature type="binding site" evidence="19">
    <location>
        <position position="77"/>
    </location>
    <ligand>
        <name>Ca(2+)</name>
        <dbReference type="ChEBI" id="CHEBI:29108"/>
        <label>1</label>
    </ligand>
</feature>
<organism evidence="24 25">
    <name type="scientific">Protea cynaroides</name>
    <dbReference type="NCBI Taxonomy" id="273540"/>
    <lineage>
        <taxon>Eukaryota</taxon>
        <taxon>Viridiplantae</taxon>
        <taxon>Streptophyta</taxon>
        <taxon>Embryophyta</taxon>
        <taxon>Tracheophyta</taxon>
        <taxon>Spermatophyta</taxon>
        <taxon>Magnoliopsida</taxon>
        <taxon>Proteales</taxon>
        <taxon>Proteaceae</taxon>
        <taxon>Protea</taxon>
    </lineage>
</organism>
<feature type="binding site" evidence="19">
    <location>
        <position position="83"/>
    </location>
    <ligand>
        <name>Ca(2+)</name>
        <dbReference type="ChEBI" id="CHEBI:29108"/>
        <label>1</label>
    </ligand>
</feature>
<comment type="cofactor">
    <cofactor evidence="19 22">
        <name>Ca(2+)</name>
        <dbReference type="ChEBI" id="CHEBI:29108"/>
    </cofactor>
    <text evidence="19 22">Binds 2 calcium ions per subunit.</text>
</comment>
<keyword evidence="13 19" id="KW-0408">Iron</keyword>
<feature type="disulfide bond" evidence="21">
    <location>
        <begin position="124"/>
        <end position="321"/>
    </location>
</feature>
<feature type="domain" description="Plant heme peroxidase family profile" evidence="23">
    <location>
        <begin position="32"/>
        <end position="325"/>
    </location>
</feature>
<dbReference type="PROSITE" id="PS00435">
    <property type="entry name" value="PEROXIDASE_1"/>
    <property type="match status" value="1"/>
</dbReference>
<comment type="subcellular location">
    <subcellularLocation>
        <location evidence="3 22">Secreted</location>
    </subcellularLocation>
</comment>
<dbReference type="GO" id="GO:0046872">
    <property type="term" value="F:metal ion binding"/>
    <property type="evidence" value="ECO:0007669"/>
    <property type="project" value="UniProtKB-UniRule"/>
</dbReference>
<dbReference type="PRINTS" id="PR00461">
    <property type="entry name" value="PLPEROXIDASE"/>
</dbReference>
<evidence type="ECO:0000256" key="4">
    <source>
        <dbReference type="ARBA" id="ARBA00006873"/>
    </source>
</evidence>
<dbReference type="InterPro" id="IPR000823">
    <property type="entry name" value="Peroxidase_pln"/>
</dbReference>
<dbReference type="CDD" id="cd00693">
    <property type="entry name" value="secretory_peroxidase"/>
    <property type="match status" value="1"/>
</dbReference>
<feature type="site" description="Transition state stabilizer" evidence="20">
    <location>
        <position position="69"/>
    </location>
</feature>
<dbReference type="InterPro" id="IPR019793">
    <property type="entry name" value="Peroxidases_heam-ligand_BS"/>
</dbReference>
<keyword evidence="10" id="KW-0732">Signal</keyword>
<feature type="binding site" evidence="19">
    <location>
        <position position="81"/>
    </location>
    <ligand>
        <name>Ca(2+)</name>
        <dbReference type="ChEBI" id="CHEBI:29108"/>
        <label>1</label>
    </ligand>
</feature>
<dbReference type="PROSITE" id="PS00436">
    <property type="entry name" value="PEROXIDASE_2"/>
    <property type="match status" value="1"/>
</dbReference>
<comment type="similarity">
    <text evidence="22">Belongs to the peroxidase family. Classical plant (class III) peroxidase subfamily.</text>
</comment>
<feature type="binding site" evidence="19">
    <location>
        <position position="92"/>
    </location>
    <ligand>
        <name>Ca(2+)</name>
        <dbReference type="ChEBI" id="CHEBI:29108"/>
        <label>1</label>
    </ligand>
</feature>
<dbReference type="GO" id="GO:0020037">
    <property type="term" value="F:heme binding"/>
    <property type="evidence" value="ECO:0007669"/>
    <property type="project" value="UniProtKB-UniRule"/>
</dbReference>
<dbReference type="InterPro" id="IPR002016">
    <property type="entry name" value="Haem_peroxidase"/>
</dbReference>
<feature type="binding site" evidence="19">
    <location>
        <position position="74"/>
    </location>
    <ligand>
        <name>Ca(2+)</name>
        <dbReference type="ChEBI" id="CHEBI:29108"/>
        <label>1</label>
    </ligand>
</feature>
<evidence type="ECO:0000256" key="1">
    <source>
        <dbReference type="ARBA" id="ARBA00000189"/>
    </source>
</evidence>
<evidence type="ECO:0000256" key="14">
    <source>
        <dbReference type="ARBA" id="ARBA00023157"/>
    </source>
</evidence>
<sequence length="336" mass="37248">MDITIDEDIKAQTFIHIVSCSSGRTSVPPAESLVIGYYQNACPDAEAIISRTVNQWFTKDMSLAPAILRLHFHDCSVRGCDASILLNRTRGEMQAPKSKTLRGFDVINDVKANLEKACPKTVSCADILTAAARDATLRLGGPFWEVPMGRKDGTVSIAKETDVVPMGHESVTQLIQFCQARGLNIVDLVVLSGAHTIGRSTCASLQFRLYNFSGTGKPDPSIDWKYLNYLRRKCVYESEYVELDATTPTIFDSVFYTNLQQNKGLLSTDQLLYSDERTQPLVSTLASQPYIFTAQFAVSMVNLGNVQVLTGKYEGEIREHCNLRNPYKHVAAVHNP</sequence>
<evidence type="ECO:0000256" key="10">
    <source>
        <dbReference type="ARBA" id="ARBA00022729"/>
    </source>
</evidence>
<dbReference type="Pfam" id="PF00141">
    <property type="entry name" value="peroxidase"/>
    <property type="match status" value="1"/>
</dbReference>
<feature type="disulfide bond" evidence="21">
    <location>
        <begin position="75"/>
        <end position="80"/>
    </location>
</feature>
<dbReference type="Gene3D" id="1.10.520.10">
    <property type="match status" value="1"/>
</dbReference>
<feature type="binding site" evidence="19">
    <location>
        <position position="244"/>
    </location>
    <ligand>
        <name>Ca(2+)</name>
        <dbReference type="ChEBI" id="CHEBI:29108"/>
        <label>2</label>
    </ligand>
</feature>
<reference evidence="24" key="1">
    <citation type="journal article" date="2023" name="Plant J.">
        <title>The genome of the king protea, Protea cynaroides.</title>
        <authorList>
            <person name="Chang J."/>
            <person name="Duong T.A."/>
            <person name="Schoeman C."/>
            <person name="Ma X."/>
            <person name="Roodt D."/>
            <person name="Barker N."/>
            <person name="Li Z."/>
            <person name="Van de Peer Y."/>
            <person name="Mizrachi E."/>
        </authorList>
    </citation>
    <scope>NUCLEOTIDE SEQUENCE</scope>
    <source>
        <tissue evidence="24">Young leaves</tissue>
    </source>
</reference>
<comment type="function">
    <text evidence="2">Removal of H(2)O(2), oxidation of toxic reductants, biosynthesis and degradation of lignin, suberization, auxin catabolism, response to environmental stresses such as wounding, pathogen attack and oxidative stress. These functions might be dependent on each isozyme/isoform in each plant tissue.</text>
</comment>
<keyword evidence="25" id="KW-1185">Reference proteome</keyword>
<dbReference type="GO" id="GO:0140825">
    <property type="term" value="F:lactoperoxidase activity"/>
    <property type="evidence" value="ECO:0007669"/>
    <property type="project" value="UniProtKB-EC"/>
</dbReference>
<dbReference type="AlphaFoldDB" id="A0A9Q0L170"/>
<comment type="similarity">
    <text evidence="4">Belongs to the peroxidase family. Ascorbate peroxidase subfamily.</text>
</comment>
<evidence type="ECO:0000256" key="15">
    <source>
        <dbReference type="ARBA" id="ARBA00023180"/>
    </source>
</evidence>
<comment type="cofactor">
    <cofactor evidence="19 22">
        <name>heme b</name>
        <dbReference type="ChEBI" id="CHEBI:60344"/>
    </cofactor>
    <text evidence="19 22">Binds 1 heme b (iron(II)-protoporphyrin IX) group per subunit.</text>
</comment>
<feature type="binding site" description="axial binding residue" evidence="19">
    <location>
        <position position="195"/>
    </location>
    <ligand>
        <name>heme b</name>
        <dbReference type="ChEBI" id="CHEBI:60344"/>
    </ligand>
    <ligandPart>
        <name>Fe</name>
        <dbReference type="ChEBI" id="CHEBI:18248"/>
    </ligandPart>
</feature>
<evidence type="ECO:0000256" key="17">
    <source>
        <dbReference type="PIRSR" id="PIRSR600823-1"/>
    </source>
</evidence>
<feature type="disulfide bond" evidence="21">
    <location>
        <begin position="202"/>
        <end position="234"/>
    </location>
</feature>
<feature type="binding site" evidence="19">
    <location>
        <position position="247"/>
    </location>
    <ligand>
        <name>Ca(2+)</name>
        <dbReference type="ChEBI" id="CHEBI:29108"/>
        <label>2</label>
    </ligand>
</feature>
<feature type="binding site" evidence="19">
    <location>
        <position position="79"/>
    </location>
    <ligand>
        <name>Ca(2+)</name>
        <dbReference type="ChEBI" id="CHEBI:29108"/>
        <label>1</label>
    </ligand>
</feature>
<protein>
    <recommendedName>
        <fullName evidence="5 22">Peroxidase</fullName>
        <ecNumber evidence="5 22">1.11.1.7</ecNumber>
    </recommendedName>
</protein>
<feature type="binding site" evidence="19">
    <location>
        <position position="252"/>
    </location>
    <ligand>
        <name>Ca(2+)</name>
        <dbReference type="ChEBI" id="CHEBI:29108"/>
        <label>2</label>
    </ligand>
</feature>
<proteinExistence type="inferred from homology"/>
<keyword evidence="14 21" id="KW-1015">Disulfide bond</keyword>
<feature type="binding site" evidence="19">
    <location>
        <position position="196"/>
    </location>
    <ligand>
        <name>Ca(2+)</name>
        <dbReference type="ChEBI" id="CHEBI:29108"/>
        <label>2</label>
    </ligand>
</feature>
<evidence type="ECO:0000256" key="2">
    <source>
        <dbReference type="ARBA" id="ARBA00002322"/>
    </source>
</evidence>
<keyword evidence="8 22" id="KW-0349">Heme</keyword>
<evidence type="ECO:0000256" key="20">
    <source>
        <dbReference type="PIRSR" id="PIRSR600823-4"/>
    </source>
</evidence>
<evidence type="ECO:0000256" key="6">
    <source>
        <dbReference type="ARBA" id="ARBA00022525"/>
    </source>
</evidence>
<feature type="disulfide bond" evidence="21">
    <location>
        <begin position="42"/>
        <end position="118"/>
    </location>
</feature>
<keyword evidence="7 22" id="KW-0575">Peroxidase</keyword>
<evidence type="ECO:0000256" key="9">
    <source>
        <dbReference type="ARBA" id="ARBA00022723"/>
    </source>
</evidence>
<evidence type="ECO:0000256" key="5">
    <source>
        <dbReference type="ARBA" id="ARBA00012313"/>
    </source>
</evidence>
<dbReference type="GO" id="GO:0042744">
    <property type="term" value="P:hydrogen peroxide catabolic process"/>
    <property type="evidence" value="ECO:0007669"/>
    <property type="project" value="UniProtKB-KW"/>
</dbReference>
<dbReference type="PROSITE" id="PS50873">
    <property type="entry name" value="PEROXIDASE_4"/>
    <property type="match status" value="1"/>
</dbReference>
<dbReference type="EMBL" id="JAMYWD010000001">
    <property type="protein sequence ID" value="KAJ4980462.1"/>
    <property type="molecule type" value="Genomic_DNA"/>
</dbReference>
<evidence type="ECO:0000256" key="21">
    <source>
        <dbReference type="PIRSR" id="PIRSR600823-5"/>
    </source>
</evidence>
<evidence type="ECO:0000256" key="18">
    <source>
        <dbReference type="PIRSR" id="PIRSR600823-2"/>
    </source>
</evidence>
<dbReference type="PRINTS" id="PR00458">
    <property type="entry name" value="PEROXIDASE"/>
</dbReference>
<dbReference type="Gene3D" id="1.10.420.10">
    <property type="entry name" value="Peroxidase, domain 2"/>
    <property type="match status" value="1"/>
</dbReference>